<dbReference type="InterPro" id="IPR001680">
    <property type="entry name" value="WD40_rpt"/>
</dbReference>
<accession>A0ABW8MZ17</accession>
<feature type="repeat" description="WD" evidence="3">
    <location>
        <begin position="628"/>
        <end position="659"/>
    </location>
</feature>
<name>A0ABW8MZ17_9BURK</name>
<dbReference type="EMBL" id="JBIYDN010000073">
    <property type="protein sequence ID" value="MFK4448987.1"/>
    <property type="molecule type" value="Genomic_DNA"/>
</dbReference>
<dbReference type="SUPFAM" id="SSF50978">
    <property type="entry name" value="WD40 repeat-like"/>
    <property type="match status" value="1"/>
</dbReference>
<feature type="repeat" description="WD" evidence="3">
    <location>
        <begin position="996"/>
        <end position="1036"/>
    </location>
</feature>
<evidence type="ECO:0000256" key="1">
    <source>
        <dbReference type="ARBA" id="ARBA00022574"/>
    </source>
</evidence>
<comment type="caution">
    <text evidence="5">The sequence shown here is derived from an EMBL/GenBank/DDBJ whole genome shotgun (WGS) entry which is preliminary data.</text>
</comment>
<dbReference type="PRINTS" id="PR00320">
    <property type="entry name" value="GPROTEINBRPT"/>
</dbReference>
<sequence>MNEPAGERKTVNVDGSFNIIADHGSNPILNIHGPVNVYKGAPPTCWNWPRTWDFAGYLHEKRRSFTGRDWLFDEVRAWYKEKNGAQALLVCADFGVGKSAFMAELTADSHDLQIAAYHFCQHDTFETLNPATFVRSVAAQLAASLPEYKAAVEADPDACRWLDDAQLDPASAFERAVVGPLNAIAPPAAPQVLLVDALDEALDFETAAGTGRATTIVRLLAARAKRVPWLRIFATTRPRQDVLQLMQAAFGSKTLDGEDVRNLDDIRHYVAGRCGRAPLARVVEEGGRSASEIAATLSDAKQSGGKFLYAVRVLNDVESGALPPERLNDLPPGMDGFYLDAFERRFPRSEDYASIGALLGVLSVQREPLWRAELAAILCTTEARVGAILQRLEDFLQVRAKRYAFDHLSLAQWLSEENEDGFPRAGRFSIVQQDAEALIADWARREVSTDRAHESTYLARHLGAYLSPNERKVHFARMLPDFRWLDARLHAVGINALLVDWADVAGTPALRALERALRHSAHVLGHDGSDWHGADMLASQILGRLQSQAVPEIHALCAQAAGQLARITGLRPLTDSLRSTEALVRTLAGHTGSVSALAVLADGRLASGSSDRTIRLWNPAKGVSEATLEGHTGSVSAVAVLADTRLASGSSDGTIRLWNPASSVCEVTLEGHTNQVSALAVLGNGWLASGSWDHTIRLWNTTSGVREVTLEGHAESVSAVAVLADGRLASASWDHTIRLWNPASGACEAMLEGHTNRVSALAVFVDGRLASGSEDHTIRLWNPSSGACEAILEGHVRPVSSLAVLADGRLASSSEDHTIKLWNPASGACEATLEGHASLVLALAVLGDGELASGSLDKTIKLWSPASGACEATLEELANRVLSLAVLADGRLASGSADHTIKMWNPATGVCEATLKGHTHPVSALAVLANGWLASGSERTIRLWNPTTGACEATLEGHSRPVSILAVLADGWLASVSAGHTIRLWNPTTGVCEATLEGHTDRISALAVLPDGRLASGARDQMIKLWNPATGVCEATLEGHAGSVYALTVLADGWLASGSSDHMIRLWNPTTGVCEATLEGHTRRVSALAVLADGRLASGSWDNTVRIWQVRNGRWTGAVRFVADANIRALAFAARAGVLAAGDISGRVHFLKADATVSLPT</sequence>
<evidence type="ECO:0000256" key="2">
    <source>
        <dbReference type="ARBA" id="ARBA00022737"/>
    </source>
</evidence>
<dbReference type="SMART" id="SM00320">
    <property type="entry name" value="WD40"/>
    <property type="match status" value="13"/>
</dbReference>
<feature type="repeat" description="WD" evidence="3">
    <location>
        <begin position="1037"/>
        <end position="1077"/>
    </location>
</feature>
<dbReference type="PANTHER" id="PTHR19848:SF8">
    <property type="entry name" value="F-BOX AND WD REPEAT DOMAIN CONTAINING 7"/>
    <property type="match status" value="1"/>
</dbReference>
<dbReference type="InterPro" id="IPR056884">
    <property type="entry name" value="NPHP3-like_N"/>
</dbReference>
<dbReference type="InterPro" id="IPR036322">
    <property type="entry name" value="WD40_repeat_dom_sf"/>
</dbReference>
<keyword evidence="6" id="KW-1185">Reference proteome</keyword>
<dbReference type="Proteomes" id="UP001620514">
    <property type="component" value="Unassembled WGS sequence"/>
</dbReference>
<dbReference type="Pfam" id="PF24883">
    <property type="entry name" value="NPHP3_N"/>
    <property type="match status" value="1"/>
</dbReference>
<dbReference type="InterPro" id="IPR015943">
    <property type="entry name" value="WD40/YVTN_repeat-like_dom_sf"/>
</dbReference>
<dbReference type="CDD" id="cd00200">
    <property type="entry name" value="WD40"/>
    <property type="match status" value="2"/>
</dbReference>
<dbReference type="InterPro" id="IPR019775">
    <property type="entry name" value="WD40_repeat_CS"/>
</dbReference>
<proteinExistence type="predicted"/>
<protein>
    <submittedName>
        <fullName evidence="5">WD40 repeat protein</fullName>
    </submittedName>
</protein>
<evidence type="ECO:0000256" key="3">
    <source>
        <dbReference type="PROSITE-ProRule" id="PRU00221"/>
    </source>
</evidence>
<organism evidence="5 6">
    <name type="scientific">Caballeronia udeis</name>
    <dbReference type="NCBI Taxonomy" id="1232866"/>
    <lineage>
        <taxon>Bacteria</taxon>
        <taxon>Pseudomonadati</taxon>
        <taxon>Pseudomonadota</taxon>
        <taxon>Betaproteobacteria</taxon>
        <taxon>Burkholderiales</taxon>
        <taxon>Burkholderiaceae</taxon>
        <taxon>Caballeronia</taxon>
    </lineage>
</organism>
<feature type="repeat" description="WD" evidence="3">
    <location>
        <begin position="587"/>
        <end position="618"/>
    </location>
</feature>
<evidence type="ECO:0000259" key="4">
    <source>
        <dbReference type="Pfam" id="PF24883"/>
    </source>
</evidence>
<dbReference type="PROSITE" id="PS50294">
    <property type="entry name" value="WD_REPEATS_REGION"/>
    <property type="match status" value="10"/>
</dbReference>
<keyword evidence="1 3" id="KW-0853">WD repeat</keyword>
<dbReference type="InterPro" id="IPR020472">
    <property type="entry name" value="WD40_PAC1"/>
</dbReference>
<feature type="repeat" description="WD" evidence="3">
    <location>
        <begin position="833"/>
        <end position="873"/>
    </location>
</feature>
<evidence type="ECO:0000313" key="6">
    <source>
        <dbReference type="Proteomes" id="UP001620514"/>
    </source>
</evidence>
<feature type="repeat" description="WD" evidence="3">
    <location>
        <begin position="1078"/>
        <end position="1118"/>
    </location>
</feature>
<dbReference type="PROSITE" id="PS00678">
    <property type="entry name" value="WD_REPEATS_1"/>
    <property type="match status" value="1"/>
</dbReference>
<reference evidence="5 6" key="1">
    <citation type="submission" date="2024-11" db="EMBL/GenBank/DDBJ databases">
        <title>Using genomics to understand microbial adaptation to soil warming.</title>
        <authorList>
            <person name="Deangelis K.M. PhD."/>
        </authorList>
    </citation>
    <scope>NUCLEOTIDE SEQUENCE [LARGE SCALE GENOMIC DNA]</scope>
    <source>
        <strain evidence="5 6">GAS97</strain>
    </source>
</reference>
<dbReference type="SUPFAM" id="SSF50998">
    <property type="entry name" value="Quinoprotein alcohol dehydrogenase-like"/>
    <property type="match status" value="1"/>
</dbReference>
<dbReference type="Pfam" id="PF00400">
    <property type="entry name" value="WD40"/>
    <property type="match status" value="13"/>
</dbReference>
<keyword evidence="2" id="KW-0677">Repeat</keyword>
<dbReference type="RefSeq" id="WP_404615688.1">
    <property type="nucleotide sequence ID" value="NZ_JBIYDN010000073.1"/>
</dbReference>
<evidence type="ECO:0000313" key="5">
    <source>
        <dbReference type="EMBL" id="MFK4448987.1"/>
    </source>
</evidence>
<dbReference type="PROSITE" id="PS50082">
    <property type="entry name" value="WD_REPEATS_2"/>
    <property type="match status" value="12"/>
</dbReference>
<dbReference type="InterPro" id="IPR011047">
    <property type="entry name" value="Quinoprotein_ADH-like_sf"/>
</dbReference>
<feature type="repeat" description="WD" evidence="3">
    <location>
        <begin position="792"/>
        <end position="832"/>
    </location>
</feature>
<feature type="domain" description="Nephrocystin 3-like N-terminal" evidence="4">
    <location>
        <begin position="69"/>
        <end position="237"/>
    </location>
</feature>
<dbReference type="PANTHER" id="PTHR19848">
    <property type="entry name" value="WD40 REPEAT PROTEIN"/>
    <property type="match status" value="1"/>
</dbReference>
<feature type="repeat" description="WD" evidence="3">
    <location>
        <begin position="710"/>
        <end position="750"/>
    </location>
</feature>
<gene>
    <name evidence="5" type="ORF">ABH943_009032</name>
</gene>
<feature type="repeat" description="WD" evidence="3">
    <location>
        <begin position="915"/>
        <end position="954"/>
    </location>
</feature>
<feature type="repeat" description="WD" evidence="3">
    <location>
        <begin position="669"/>
        <end position="709"/>
    </location>
</feature>
<feature type="repeat" description="WD" evidence="3">
    <location>
        <begin position="892"/>
        <end position="914"/>
    </location>
</feature>
<dbReference type="Gene3D" id="2.130.10.10">
    <property type="entry name" value="YVTN repeat-like/Quinoprotein amine dehydrogenase"/>
    <property type="match status" value="5"/>
</dbReference>
<feature type="repeat" description="WD" evidence="3">
    <location>
        <begin position="751"/>
        <end position="791"/>
    </location>
</feature>